<keyword evidence="4 7" id="KW-1133">Transmembrane helix</keyword>
<feature type="transmembrane region" description="Helical" evidence="7">
    <location>
        <begin position="331"/>
        <end position="350"/>
    </location>
</feature>
<comment type="subcellular location">
    <subcellularLocation>
        <location evidence="1">Cell membrane</location>
        <topology evidence="1">Multi-pass membrane protein</topology>
    </subcellularLocation>
</comment>
<evidence type="ECO:0000256" key="5">
    <source>
        <dbReference type="ARBA" id="ARBA00023136"/>
    </source>
</evidence>
<dbReference type="EMBL" id="MT630671">
    <property type="protein sequence ID" value="QNO41794.1"/>
    <property type="molecule type" value="Genomic_DNA"/>
</dbReference>
<evidence type="ECO:0000313" key="10">
    <source>
        <dbReference type="EMBL" id="QNO42718.1"/>
    </source>
</evidence>
<dbReference type="Pfam" id="PF00482">
    <property type="entry name" value="T2SSF"/>
    <property type="match status" value="1"/>
</dbReference>
<organism evidence="9">
    <name type="scientific">Candidatus Methanogaster sp. ANME-2c ERB4</name>
    <dbReference type="NCBI Taxonomy" id="2759911"/>
    <lineage>
        <taxon>Archaea</taxon>
        <taxon>Methanobacteriati</taxon>
        <taxon>Methanobacteriota</taxon>
        <taxon>Stenosarchaea group</taxon>
        <taxon>Methanomicrobia</taxon>
        <taxon>Methanosarcinales</taxon>
        <taxon>ANME-2 cluster</taxon>
        <taxon>Candidatus Methanogasteraceae</taxon>
        <taxon>Candidatus Methanogaster</taxon>
    </lineage>
</organism>
<feature type="transmembrane region" description="Helical" evidence="7">
    <location>
        <begin position="300"/>
        <end position="319"/>
    </location>
</feature>
<name>A0A7G9Y1B0_9EURY</name>
<evidence type="ECO:0000256" key="1">
    <source>
        <dbReference type="ARBA" id="ARBA00004651"/>
    </source>
</evidence>
<dbReference type="PANTHER" id="PTHR35402">
    <property type="entry name" value="INTEGRAL MEMBRANE PROTEIN-RELATED"/>
    <property type="match status" value="1"/>
</dbReference>
<dbReference type="EMBL" id="MT630759">
    <property type="protein sequence ID" value="QNO42718.1"/>
    <property type="molecule type" value="Genomic_DNA"/>
</dbReference>
<gene>
    <name evidence="10" type="ORF">APGODIHH_00007</name>
    <name evidence="9" type="ORF">EABBNKNM_00009</name>
</gene>
<dbReference type="AlphaFoldDB" id="A0A7G9Y1B0"/>
<feature type="transmembrane region" description="Helical" evidence="7">
    <location>
        <begin position="111"/>
        <end position="128"/>
    </location>
</feature>
<evidence type="ECO:0000313" key="9">
    <source>
        <dbReference type="EMBL" id="QNO41794.1"/>
    </source>
</evidence>
<evidence type="ECO:0000259" key="8">
    <source>
        <dbReference type="Pfam" id="PF00482"/>
    </source>
</evidence>
<keyword evidence="2" id="KW-1003">Cell membrane</keyword>
<accession>A0A7G9Y1B0</accession>
<feature type="region of interest" description="Disordered" evidence="6">
    <location>
        <begin position="85"/>
        <end position="104"/>
    </location>
</feature>
<keyword evidence="5 7" id="KW-0472">Membrane</keyword>
<feature type="transmembrane region" description="Helical" evidence="7">
    <location>
        <begin position="251"/>
        <end position="280"/>
    </location>
</feature>
<evidence type="ECO:0000256" key="6">
    <source>
        <dbReference type="SAM" id="MobiDB-lite"/>
    </source>
</evidence>
<evidence type="ECO:0000256" key="3">
    <source>
        <dbReference type="ARBA" id="ARBA00022692"/>
    </source>
</evidence>
<feature type="transmembrane region" description="Helical" evidence="7">
    <location>
        <begin position="29"/>
        <end position="48"/>
    </location>
</feature>
<protein>
    <recommendedName>
        <fullName evidence="8">Type II secretion system protein GspF domain-containing protein</fullName>
    </recommendedName>
</protein>
<dbReference type="InterPro" id="IPR018076">
    <property type="entry name" value="T2SS_GspF_dom"/>
</dbReference>
<reference evidence="9" key="1">
    <citation type="submission" date="2020-06" db="EMBL/GenBank/DDBJ databases">
        <title>Unique genomic features of the anaerobic methanotrophic archaea.</title>
        <authorList>
            <person name="Chadwick G.L."/>
            <person name="Skennerton C.T."/>
            <person name="Laso-Perez R."/>
            <person name="Leu A.O."/>
            <person name="Speth D.R."/>
            <person name="Yu H."/>
            <person name="Morgan-Lang C."/>
            <person name="Hatzenpichler R."/>
            <person name="Goudeau D."/>
            <person name="Malmstrom R."/>
            <person name="Brazelton W.J."/>
            <person name="Woyke T."/>
            <person name="Hallam S.J."/>
            <person name="Tyson G.W."/>
            <person name="Wegener G."/>
            <person name="Boetius A."/>
            <person name="Orphan V."/>
        </authorList>
    </citation>
    <scope>NUCLEOTIDE SEQUENCE</scope>
</reference>
<evidence type="ECO:0000256" key="2">
    <source>
        <dbReference type="ARBA" id="ARBA00022475"/>
    </source>
</evidence>
<evidence type="ECO:0000256" key="4">
    <source>
        <dbReference type="ARBA" id="ARBA00022989"/>
    </source>
</evidence>
<feature type="domain" description="Type II secretion system protein GspF" evidence="8">
    <location>
        <begin position="144"/>
        <end position="269"/>
    </location>
</feature>
<proteinExistence type="predicted"/>
<sequence length="432" mass="46290">MSRRSVALRVRINRYSQIVKLKYDIKREYFTVAIPVIAAIILVIAAALTGHVFTIQEESGAGAGAGSGKDDARLAAYQALVEEVGEDEGGGSTDAQEKTPGTKPKDDLDRIIVFAVLIAIIPYSIDTYRQKRLLKRREVAYSEFLFKLSELMRGGIDPIRGVIDLSTTDLGAITNNVRGAASAMVLGHSFSDAMNDMAEALGSNLITRYTALVVQAAYTGGAVADLILRTSEDMRAVIGIEREKEGNLKQYVVIFYLAQGIIVMLAYILSTSLLPLIQGMGMELLFGNSGVGEIDFERGFFHMIMLNALFGGIIIGQITEGEMKHGLKHSAILIIACYIVYTTLILPSPGAAEMRIELVSGGGQEGFGGLPLSDQLVFNVTDPGGNPAPDVYVSISISPEGSVNPRIVKTGPDGLVKVTAIPGIDEGVYVGR</sequence>
<dbReference type="PANTHER" id="PTHR35402:SF1">
    <property type="entry name" value="TYPE II SECRETION SYSTEM PROTEIN GSPF DOMAIN-CONTAINING PROTEIN"/>
    <property type="match status" value="1"/>
</dbReference>
<keyword evidence="3 7" id="KW-0812">Transmembrane</keyword>
<evidence type="ECO:0000256" key="7">
    <source>
        <dbReference type="SAM" id="Phobius"/>
    </source>
</evidence>
<dbReference type="GO" id="GO:0005886">
    <property type="term" value="C:plasma membrane"/>
    <property type="evidence" value="ECO:0007669"/>
    <property type="project" value="UniProtKB-SubCell"/>
</dbReference>
<dbReference type="InterPro" id="IPR056569">
    <property type="entry name" value="ArlJ-like"/>
</dbReference>